<evidence type="ECO:0000256" key="3">
    <source>
        <dbReference type="PROSITE-ProRule" id="PRU00221"/>
    </source>
</evidence>
<reference evidence="6 7" key="1">
    <citation type="submission" date="2019-12" db="EMBL/GenBank/DDBJ databases">
        <title>Genome sequence of Streptomyces bambusae.</title>
        <authorList>
            <person name="Bansal K."/>
            <person name="Choksket S."/>
            <person name="Korpole S."/>
            <person name="Patil P.B."/>
        </authorList>
    </citation>
    <scope>NUCLEOTIDE SEQUENCE [LARGE SCALE GENOMIC DNA]</scope>
    <source>
        <strain evidence="6 7">SK60</strain>
    </source>
</reference>
<keyword evidence="1 3" id="KW-0853">WD repeat</keyword>
<dbReference type="InterPro" id="IPR000157">
    <property type="entry name" value="TIR_dom"/>
</dbReference>
<evidence type="ECO:0000313" key="6">
    <source>
        <dbReference type="EMBL" id="MBW5481090.1"/>
    </source>
</evidence>
<dbReference type="InterPro" id="IPR001680">
    <property type="entry name" value="WD40_rpt"/>
</dbReference>
<dbReference type="Proteomes" id="UP000812013">
    <property type="component" value="Unassembled WGS sequence"/>
</dbReference>
<name>A0ABS6Z022_9ACTN</name>
<protein>
    <submittedName>
        <fullName evidence="6">TIR domain-containing protein</fullName>
    </submittedName>
</protein>
<dbReference type="SUPFAM" id="SSF52200">
    <property type="entry name" value="Toll/Interleukin receptor TIR domain"/>
    <property type="match status" value="1"/>
</dbReference>
<dbReference type="Gene3D" id="3.40.50.10140">
    <property type="entry name" value="Toll/interleukin-1 receptor homology (TIR) domain"/>
    <property type="match status" value="1"/>
</dbReference>
<dbReference type="InterPro" id="IPR015943">
    <property type="entry name" value="WD40/YVTN_repeat-like_dom_sf"/>
</dbReference>
<evidence type="ECO:0000256" key="1">
    <source>
        <dbReference type="ARBA" id="ARBA00022574"/>
    </source>
</evidence>
<dbReference type="SMART" id="SM00320">
    <property type="entry name" value="WD40"/>
    <property type="match status" value="9"/>
</dbReference>
<dbReference type="SUPFAM" id="SSF50978">
    <property type="entry name" value="WD40 repeat-like"/>
    <property type="match status" value="1"/>
</dbReference>
<gene>
    <name evidence="6" type="ORF">GPJ59_04110</name>
</gene>
<feature type="transmembrane region" description="Helical" evidence="4">
    <location>
        <begin position="195"/>
        <end position="218"/>
    </location>
</feature>
<evidence type="ECO:0000256" key="4">
    <source>
        <dbReference type="SAM" id="Phobius"/>
    </source>
</evidence>
<keyword evidence="2" id="KW-0677">Repeat</keyword>
<dbReference type="SUPFAM" id="SSF82171">
    <property type="entry name" value="DPP6 N-terminal domain-like"/>
    <property type="match status" value="1"/>
</dbReference>
<dbReference type="PROSITE" id="PS50294">
    <property type="entry name" value="WD_REPEATS_REGION"/>
    <property type="match status" value="3"/>
</dbReference>
<proteinExistence type="predicted"/>
<dbReference type="InterPro" id="IPR035897">
    <property type="entry name" value="Toll_tir_struct_dom_sf"/>
</dbReference>
<dbReference type="Gene3D" id="2.130.10.10">
    <property type="entry name" value="YVTN repeat-like/Quinoprotein amine dehydrogenase"/>
    <property type="match status" value="5"/>
</dbReference>
<keyword evidence="7" id="KW-1185">Reference proteome</keyword>
<feature type="repeat" description="WD" evidence="3">
    <location>
        <begin position="522"/>
        <end position="554"/>
    </location>
</feature>
<organism evidence="6 7">
    <name type="scientific">Streptomyces bambusae</name>
    <dbReference type="NCBI Taxonomy" id="1550616"/>
    <lineage>
        <taxon>Bacteria</taxon>
        <taxon>Bacillati</taxon>
        <taxon>Actinomycetota</taxon>
        <taxon>Actinomycetes</taxon>
        <taxon>Kitasatosporales</taxon>
        <taxon>Streptomycetaceae</taxon>
        <taxon>Streptomyces</taxon>
    </lineage>
</organism>
<evidence type="ECO:0000256" key="2">
    <source>
        <dbReference type="ARBA" id="ARBA00022737"/>
    </source>
</evidence>
<comment type="caution">
    <text evidence="6">The sequence shown here is derived from an EMBL/GenBank/DDBJ whole genome shotgun (WGS) entry which is preliminary data.</text>
</comment>
<dbReference type="SMART" id="SM00255">
    <property type="entry name" value="TIR"/>
    <property type="match status" value="1"/>
</dbReference>
<keyword evidence="4" id="KW-1133">Transmembrane helix</keyword>
<keyword evidence="4" id="KW-0812">Transmembrane</keyword>
<sequence length="948" mass="100489">MRAHRHGYDAFVSYSHAWDKAVAKAFQSHVQGFDRPWYRPRSLRLFRDETNLGASPHLWQEIERGLTASRWLVVLACPEAARSPWVRQEIDWWLTHRSADTLLIAWTDGTLAWDADRSEFDWSRTDALPREEITGAFAHEPRWVDLRWLRAPEQASAADPRLLECVAEFVAPLTGRPKDELIGSHVRQHRRTVRVVRATLAVLTVLLLAAVAGGVTAYTQRNSARAQTLLAQSRQLVAQAAAVRDGRPDLARQLLVQAYRLAPTAEVLGALIDSASMPRVLHLRGQGRAVAFSSTGKLAVADDGVRLFDPETLTVLGTLDVPEGSVQALAFSPDGTLLATGGHHGEIRLFDIRDLADSAGGARLRPLATLAVGRRDTTVSDSTESLVFTPDHRLFVTTLYGGAVLNVRDSAHPVSLGTLPGGVVAVNPKGELLATHESGEVLRLWTVAGDGTGTGAYPLRPAAALASLPDGVSAGGAFSADGQSLAYGSEAGRVRFWDVADPSRPVVRPDLNGSARGISGGAVSFAPDARTVAAGVADGGISLWDVSDPVRPRSGARLTGHSADIEALAYSPDGRTLASVSVDGALRESNGSGPSDNTVRLWPVAGPERTSAFTTLPERRTVVPAFSADSRLLAVGWPTSLWRIGGQGVPQRAATLETYNVGGQAVAFAPDGPTLASGVPVVLWDVGDPGHPRSLTPGVTRTDGAQSIVFATRRPLLAVQTSSSPVQLWDIGDRSRPVLRATLAGTEVLAGQALAFGTDDTLLATLTKSGPARLWRIGDDASAPTAVGEVAAEGQRAATALAFGPRGQLLVGGADGSVAVWDVAQAARPIRRSVSTLHTGPVAGLAVHPGGTLAASAGEDGRIRLWDLSVPGLLVELTSLSGGGMYASATVAFSPDGRQLAVSRPEGVQLWNVDRTSILRRLCAQSQKITREQWAQYLPDRDYDPPCA</sequence>
<evidence type="ECO:0000259" key="5">
    <source>
        <dbReference type="SMART" id="SM00255"/>
    </source>
</evidence>
<evidence type="ECO:0000313" key="7">
    <source>
        <dbReference type="Proteomes" id="UP000812013"/>
    </source>
</evidence>
<dbReference type="Pfam" id="PF08937">
    <property type="entry name" value="ThsB_TIR"/>
    <property type="match status" value="1"/>
</dbReference>
<dbReference type="RefSeq" id="WP_219664974.1">
    <property type="nucleotide sequence ID" value="NZ_WTFF01000013.1"/>
</dbReference>
<feature type="repeat" description="WD" evidence="3">
    <location>
        <begin position="319"/>
        <end position="353"/>
    </location>
</feature>
<dbReference type="PANTHER" id="PTHR19879">
    <property type="entry name" value="TRANSCRIPTION INITIATION FACTOR TFIID"/>
    <property type="match status" value="1"/>
</dbReference>
<dbReference type="EMBL" id="WTFF01000013">
    <property type="protein sequence ID" value="MBW5481090.1"/>
    <property type="molecule type" value="Genomic_DNA"/>
</dbReference>
<dbReference type="PROSITE" id="PS00678">
    <property type="entry name" value="WD_REPEATS_1"/>
    <property type="match status" value="2"/>
</dbReference>
<dbReference type="PANTHER" id="PTHR19879:SF9">
    <property type="entry name" value="TRANSCRIPTION INITIATION FACTOR TFIID SUBUNIT 5"/>
    <property type="match status" value="1"/>
</dbReference>
<keyword evidence="4" id="KW-0472">Membrane</keyword>
<dbReference type="PROSITE" id="PS50082">
    <property type="entry name" value="WD_REPEATS_2"/>
    <property type="match status" value="4"/>
</dbReference>
<dbReference type="Pfam" id="PF00400">
    <property type="entry name" value="WD40"/>
    <property type="match status" value="4"/>
</dbReference>
<dbReference type="InterPro" id="IPR036322">
    <property type="entry name" value="WD40_repeat_dom_sf"/>
</dbReference>
<feature type="repeat" description="WD" evidence="3">
    <location>
        <begin position="835"/>
        <end position="869"/>
    </location>
</feature>
<feature type="repeat" description="WD" evidence="3">
    <location>
        <begin position="558"/>
        <end position="587"/>
    </location>
</feature>
<dbReference type="InterPro" id="IPR019775">
    <property type="entry name" value="WD40_repeat_CS"/>
</dbReference>
<accession>A0ABS6Z022</accession>
<dbReference type="InterPro" id="IPR015032">
    <property type="entry name" value="ThsB__TIR-like_domain"/>
</dbReference>
<feature type="domain" description="TIR" evidence="5">
    <location>
        <begin position="7"/>
        <end position="153"/>
    </location>
</feature>